<dbReference type="Proteomes" id="UP000003257">
    <property type="component" value="Unassembled WGS sequence"/>
</dbReference>
<reference evidence="2 3" key="1">
    <citation type="submission" date="2007-11" db="EMBL/GenBank/DDBJ databases">
        <authorList>
            <person name="Wagner-Dobler I."/>
            <person name="Ferriera S."/>
            <person name="Johnson J."/>
            <person name="Kravitz S."/>
            <person name="Beeson K."/>
            <person name="Sutton G."/>
            <person name="Rogers Y.-H."/>
            <person name="Friedman R."/>
            <person name="Frazier M."/>
            <person name="Venter J.C."/>
        </authorList>
    </citation>
    <scope>NUCLEOTIDE SEQUENCE [LARGE SCALE GENOMIC DNA]</scope>
    <source>
        <strain evidence="2 3">HEL-45</strain>
    </source>
</reference>
<evidence type="ECO:0000313" key="2">
    <source>
        <dbReference type="EMBL" id="EDQ04245.1"/>
    </source>
</evidence>
<proteinExistence type="predicted"/>
<keyword evidence="3" id="KW-1185">Reference proteome</keyword>
<accession>A0ABP2D7M3</accession>
<name>A0ABP2D7M3_9RHOB</name>
<evidence type="ECO:0000313" key="3">
    <source>
        <dbReference type="Proteomes" id="UP000003257"/>
    </source>
</evidence>
<organism evidence="2 3">
    <name type="scientific">Sulfitobacter indolifex HEL-45</name>
    <dbReference type="NCBI Taxonomy" id="391624"/>
    <lineage>
        <taxon>Bacteria</taxon>
        <taxon>Pseudomonadati</taxon>
        <taxon>Pseudomonadota</taxon>
        <taxon>Alphaproteobacteria</taxon>
        <taxon>Rhodobacterales</taxon>
        <taxon>Roseobacteraceae</taxon>
        <taxon>Sulfitobacter</taxon>
    </lineage>
</organism>
<gene>
    <name evidence="2" type="ORF">OIHEL45_14989</name>
</gene>
<comment type="caution">
    <text evidence="2">The sequence shown here is derived from an EMBL/GenBank/DDBJ whole genome shotgun (WGS) entry which is preliminary data.</text>
</comment>
<evidence type="ECO:0000256" key="1">
    <source>
        <dbReference type="SAM" id="MobiDB-lite"/>
    </source>
</evidence>
<feature type="compositionally biased region" description="Basic and acidic residues" evidence="1">
    <location>
        <begin position="1"/>
        <end position="13"/>
    </location>
</feature>
<sequence>MAVRGLTDHRGQRIAEMNDGATRR</sequence>
<protein>
    <submittedName>
        <fullName evidence="2">Uncharacterized protein</fullName>
    </submittedName>
</protein>
<dbReference type="EMBL" id="ABID01000004">
    <property type="protein sequence ID" value="EDQ04245.1"/>
    <property type="molecule type" value="Genomic_DNA"/>
</dbReference>
<feature type="region of interest" description="Disordered" evidence="1">
    <location>
        <begin position="1"/>
        <end position="24"/>
    </location>
</feature>